<evidence type="ECO:0000256" key="2">
    <source>
        <dbReference type="ARBA" id="ARBA00009677"/>
    </source>
</evidence>
<evidence type="ECO:0000313" key="9">
    <source>
        <dbReference type="Proteomes" id="UP000244932"/>
    </source>
</evidence>
<dbReference type="PANTHER" id="PTHR30435:SF19">
    <property type="entry name" value="FLAGELLAR BASAL-BODY ROD PROTEIN FLGG"/>
    <property type="match status" value="1"/>
</dbReference>
<organism evidence="8 9">
    <name type="scientific">Pontivivens insulae</name>
    <dbReference type="NCBI Taxonomy" id="1639689"/>
    <lineage>
        <taxon>Bacteria</taxon>
        <taxon>Pseudomonadati</taxon>
        <taxon>Pseudomonadota</taxon>
        <taxon>Alphaproteobacteria</taxon>
        <taxon>Rhodobacterales</taxon>
        <taxon>Paracoccaceae</taxon>
        <taxon>Pontivivens</taxon>
    </lineage>
</organism>
<protein>
    <submittedName>
        <fullName evidence="8">Flagellar basal-body rod protein FlgG</fullName>
    </submittedName>
</protein>
<dbReference type="EMBL" id="OMKW01000002">
    <property type="protein sequence ID" value="SPF28860.1"/>
    <property type="molecule type" value="Genomic_DNA"/>
</dbReference>
<keyword evidence="8" id="KW-0969">Cilium</keyword>
<sequence>MDVTSHVTLSRQQGLSRELDTIANNIANMATSGYRREGIVFSEHVRGSEDGPSVSFGHARARFQDDLPGQLTPTGGALDLAVRGEGYFQLETGNGRYLTRAGAFMLDATGQVVSPSGGRLLDEAGIAVVVPPGAGDIHIANDGTLTAGGEPFARIGLYAPAPGAEFIRTDGVAFQSDQPFIAVPDGEVAQGFVEGSNVSPVWEMTRMIEVQRAYEFNQSLLDREDDRIRNVIRTLGQATS</sequence>
<evidence type="ECO:0000259" key="5">
    <source>
        <dbReference type="Pfam" id="PF00460"/>
    </source>
</evidence>
<dbReference type="InterPro" id="IPR037925">
    <property type="entry name" value="FlgE/F/G-like"/>
</dbReference>
<dbReference type="PANTHER" id="PTHR30435">
    <property type="entry name" value="FLAGELLAR PROTEIN"/>
    <property type="match status" value="1"/>
</dbReference>
<dbReference type="OrthoDB" id="9804559at2"/>
<accession>A0A2R8A9V9</accession>
<keyword evidence="8" id="KW-0966">Cell projection</keyword>
<evidence type="ECO:0000313" key="8">
    <source>
        <dbReference type="EMBL" id="SPF28860.1"/>
    </source>
</evidence>
<dbReference type="InterPro" id="IPR019776">
    <property type="entry name" value="Flagellar_basal_body_rod_CS"/>
</dbReference>
<dbReference type="Pfam" id="PF22692">
    <property type="entry name" value="LlgE_F_G_D1"/>
    <property type="match status" value="1"/>
</dbReference>
<dbReference type="RefSeq" id="WP_108781615.1">
    <property type="nucleotide sequence ID" value="NZ_OMKW01000002.1"/>
</dbReference>
<dbReference type="NCBIfam" id="TIGR03506">
    <property type="entry name" value="FlgEFG_subfam"/>
    <property type="match status" value="1"/>
</dbReference>
<dbReference type="GO" id="GO:0009425">
    <property type="term" value="C:bacterial-type flagellum basal body"/>
    <property type="evidence" value="ECO:0007669"/>
    <property type="project" value="UniProtKB-SubCell"/>
</dbReference>
<dbReference type="SUPFAM" id="SSF117143">
    <property type="entry name" value="Flagellar hook protein flgE"/>
    <property type="match status" value="1"/>
</dbReference>
<dbReference type="InterPro" id="IPR001444">
    <property type="entry name" value="Flag_bb_rod_N"/>
</dbReference>
<evidence type="ECO:0000256" key="3">
    <source>
        <dbReference type="ARBA" id="ARBA00023143"/>
    </source>
</evidence>
<feature type="domain" description="Flagellar basal body rod protein N-terminal" evidence="5">
    <location>
        <begin position="10"/>
        <end position="35"/>
    </location>
</feature>
<dbReference type="InterPro" id="IPR053967">
    <property type="entry name" value="LlgE_F_G-like_D1"/>
</dbReference>
<evidence type="ECO:0000259" key="6">
    <source>
        <dbReference type="Pfam" id="PF06429"/>
    </source>
</evidence>
<dbReference type="Pfam" id="PF06429">
    <property type="entry name" value="Flg_bbr_C"/>
    <property type="match status" value="1"/>
</dbReference>
<evidence type="ECO:0000256" key="1">
    <source>
        <dbReference type="ARBA" id="ARBA00004117"/>
    </source>
</evidence>
<dbReference type="AlphaFoldDB" id="A0A2R8A9V9"/>
<feature type="domain" description="Flagellar basal-body/hook protein C-terminal" evidence="6">
    <location>
        <begin position="189"/>
        <end position="232"/>
    </location>
</feature>
<dbReference type="NCBIfam" id="NF009332">
    <property type="entry name" value="PRK12690.1"/>
    <property type="match status" value="1"/>
</dbReference>
<proteinExistence type="inferred from homology"/>
<keyword evidence="3 4" id="KW-0975">Bacterial flagellum</keyword>
<evidence type="ECO:0000259" key="7">
    <source>
        <dbReference type="Pfam" id="PF22692"/>
    </source>
</evidence>
<dbReference type="Proteomes" id="UP000244932">
    <property type="component" value="Unassembled WGS sequence"/>
</dbReference>
<dbReference type="Pfam" id="PF00460">
    <property type="entry name" value="Flg_bb_rod"/>
    <property type="match status" value="1"/>
</dbReference>
<keyword evidence="8" id="KW-0282">Flagellum</keyword>
<comment type="subcellular location">
    <subcellularLocation>
        <location evidence="1 4">Bacterial flagellum basal body</location>
    </subcellularLocation>
</comment>
<gene>
    <name evidence="8" type="primary">flgG_1</name>
    <name evidence="8" type="ORF">POI8812_01163</name>
</gene>
<keyword evidence="9" id="KW-1185">Reference proteome</keyword>
<dbReference type="PROSITE" id="PS00588">
    <property type="entry name" value="FLAGELLA_BB_ROD"/>
    <property type="match status" value="1"/>
</dbReference>
<name>A0A2R8A9V9_9RHOB</name>
<dbReference type="InterPro" id="IPR010930">
    <property type="entry name" value="Flg_bb/hook_C_dom"/>
</dbReference>
<evidence type="ECO:0000256" key="4">
    <source>
        <dbReference type="RuleBase" id="RU362116"/>
    </source>
</evidence>
<dbReference type="InterPro" id="IPR020013">
    <property type="entry name" value="Flagellar_FlgE/F/G"/>
</dbReference>
<feature type="domain" description="Flagellar hook protein FlgE/F/G-like D1" evidence="7">
    <location>
        <begin position="81"/>
        <end position="147"/>
    </location>
</feature>
<dbReference type="GO" id="GO:0071978">
    <property type="term" value="P:bacterial-type flagellum-dependent swarming motility"/>
    <property type="evidence" value="ECO:0007669"/>
    <property type="project" value="TreeGrafter"/>
</dbReference>
<comment type="similarity">
    <text evidence="2 4">Belongs to the flagella basal body rod proteins family.</text>
</comment>
<reference evidence="8 9" key="1">
    <citation type="submission" date="2018-03" db="EMBL/GenBank/DDBJ databases">
        <authorList>
            <person name="Keele B.F."/>
        </authorList>
    </citation>
    <scope>NUCLEOTIDE SEQUENCE [LARGE SCALE GENOMIC DNA]</scope>
    <source>
        <strain evidence="8 9">CeCT 8812</strain>
    </source>
</reference>